<dbReference type="RefSeq" id="WP_247815590.1">
    <property type="nucleotide sequence ID" value="NZ_JAKRKC020000002.1"/>
</dbReference>
<name>A0ABT0G4M8_9ACTN</name>
<feature type="transmembrane region" description="Helical" evidence="1">
    <location>
        <begin position="72"/>
        <end position="91"/>
    </location>
</feature>
<protein>
    <recommendedName>
        <fullName evidence="4">MFS transporter</fullName>
    </recommendedName>
</protein>
<feature type="transmembrane region" description="Helical" evidence="1">
    <location>
        <begin position="141"/>
        <end position="161"/>
    </location>
</feature>
<evidence type="ECO:0000256" key="1">
    <source>
        <dbReference type="SAM" id="Phobius"/>
    </source>
</evidence>
<keyword evidence="1" id="KW-0812">Transmembrane</keyword>
<gene>
    <name evidence="2" type="ORF">MF672_035935</name>
</gene>
<dbReference type="Proteomes" id="UP001317259">
    <property type="component" value="Unassembled WGS sequence"/>
</dbReference>
<feature type="transmembrane region" description="Helical" evidence="1">
    <location>
        <begin position="97"/>
        <end position="120"/>
    </location>
</feature>
<reference evidence="2 3" key="1">
    <citation type="submission" date="2022-04" db="EMBL/GenBank/DDBJ databases">
        <title>Genome draft of Actinomadura sp. ATCC 31491.</title>
        <authorList>
            <person name="Shi X."/>
            <person name="Du Y."/>
        </authorList>
    </citation>
    <scope>NUCLEOTIDE SEQUENCE [LARGE SCALE GENOMIC DNA]</scope>
    <source>
        <strain evidence="2 3">ATCC 31491</strain>
    </source>
</reference>
<keyword evidence="1" id="KW-1133">Transmembrane helix</keyword>
<keyword evidence="3" id="KW-1185">Reference proteome</keyword>
<dbReference type="EMBL" id="JAKRKC020000002">
    <property type="protein sequence ID" value="MCK2219150.1"/>
    <property type="molecule type" value="Genomic_DNA"/>
</dbReference>
<keyword evidence="1" id="KW-0472">Membrane</keyword>
<sequence>MGGRAVAACWPSAPRSRRCWWWRCCSSGRTWRRDEQTTAPPAASFDGGPRARLPLAQARLWHGGAPVWRLRVVHVSFATASVGLAVAGPFAGTRPGLVLTAANAAVQAAAAVLVVLPWIGRRLDPHAGAAVPAWLGLACRALRLAAGLALAATAGAALAGLGPGEPGGSCPASAPAPSSTR</sequence>
<evidence type="ECO:0008006" key="4">
    <source>
        <dbReference type="Google" id="ProtNLM"/>
    </source>
</evidence>
<comment type="caution">
    <text evidence="2">The sequence shown here is derived from an EMBL/GenBank/DDBJ whole genome shotgun (WGS) entry which is preliminary data.</text>
</comment>
<evidence type="ECO:0000313" key="3">
    <source>
        <dbReference type="Proteomes" id="UP001317259"/>
    </source>
</evidence>
<proteinExistence type="predicted"/>
<organism evidence="2 3">
    <name type="scientific">Actinomadura luzonensis</name>
    <dbReference type="NCBI Taxonomy" id="2805427"/>
    <lineage>
        <taxon>Bacteria</taxon>
        <taxon>Bacillati</taxon>
        <taxon>Actinomycetota</taxon>
        <taxon>Actinomycetes</taxon>
        <taxon>Streptosporangiales</taxon>
        <taxon>Thermomonosporaceae</taxon>
        <taxon>Actinomadura</taxon>
    </lineage>
</organism>
<accession>A0ABT0G4M8</accession>
<evidence type="ECO:0000313" key="2">
    <source>
        <dbReference type="EMBL" id="MCK2219150.1"/>
    </source>
</evidence>